<feature type="signal peptide" evidence="1">
    <location>
        <begin position="1"/>
        <end position="20"/>
    </location>
</feature>
<protein>
    <submittedName>
        <fullName evidence="2">Uncharacterized protein</fullName>
    </submittedName>
</protein>
<sequence>MKIFNITLVLATMVCAFAEASPMKDRMLFKRQADCSAETCPLRVQGIKAFKNFFTMAHDGLQSETAAEHLSIPPEIAEEFKKKITTFTDTLNAAELVGFTARKEVNDIFLASQALIDFTSKAPANLSPPIVALLSMFTLSVKVIGLDAQELINVGCAI</sequence>
<dbReference type="EMBL" id="JAAAIM010000532">
    <property type="protein sequence ID" value="KAG0286939.1"/>
    <property type="molecule type" value="Genomic_DNA"/>
</dbReference>
<keyword evidence="1" id="KW-0732">Signal</keyword>
<reference evidence="2 3" key="1">
    <citation type="journal article" date="2020" name="Fungal Divers.">
        <title>Resolving the Mortierellaceae phylogeny through synthesis of multi-gene phylogenetics and phylogenomics.</title>
        <authorList>
            <person name="Vandepol N."/>
            <person name="Liber J."/>
            <person name="Desiro A."/>
            <person name="Na H."/>
            <person name="Kennedy M."/>
            <person name="Barry K."/>
            <person name="Grigoriev I.V."/>
            <person name="Miller A.N."/>
            <person name="O'Donnell K."/>
            <person name="Stajich J.E."/>
            <person name="Bonito G."/>
        </authorList>
    </citation>
    <scope>NUCLEOTIDE SEQUENCE [LARGE SCALE GENOMIC DNA]</scope>
    <source>
        <strain evidence="2 3">AD045</strain>
    </source>
</reference>
<gene>
    <name evidence="2" type="ORF">BGZ96_009068</name>
</gene>
<dbReference type="Proteomes" id="UP001194696">
    <property type="component" value="Unassembled WGS sequence"/>
</dbReference>
<proteinExistence type="predicted"/>
<feature type="chain" id="PRO_5046537859" evidence="1">
    <location>
        <begin position="21"/>
        <end position="158"/>
    </location>
</feature>
<comment type="caution">
    <text evidence="2">The sequence shown here is derived from an EMBL/GenBank/DDBJ whole genome shotgun (WGS) entry which is preliminary data.</text>
</comment>
<organism evidence="2 3">
    <name type="scientific">Linnemannia gamsii</name>
    <dbReference type="NCBI Taxonomy" id="64522"/>
    <lineage>
        <taxon>Eukaryota</taxon>
        <taxon>Fungi</taxon>
        <taxon>Fungi incertae sedis</taxon>
        <taxon>Mucoromycota</taxon>
        <taxon>Mortierellomycotina</taxon>
        <taxon>Mortierellomycetes</taxon>
        <taxon>Mortierellales</taxon>
        <taxon>Mortierellaceae</taxon>
        <taxon>Linnemannia</taxon>
    </lineage>
</organism>
<evidence type="ECO:0000256" key="1">
    <source>
        <dbReference type="SAM" id="SignalP"/>
    </source>
</evidence>
<name>A0ABQ7JX10_9FUNG</name>
<keyword evidence="3" id="KW-1185">Reference proteome</keyword>
<accession>A0ABQ7JX10</accession>
<evidence type="ECO:0000313" key="3">
    <source>
        <dbReference type="Proteomes" id="UP001194696"/>
    </source>
</evidence>
<evidence type="ECO:0000313" key="2">
    <source>
        <dbReference type="EMBL" id="KAG0286939.1"/>
    </source>
</evidence>